<comment type="similarity">
    <text evidence="2">Belongs to the 3-hydroxyacyl-CoA dehydrogenase family.</text>
</comment>
<dbReference type="PATRIC" id="fig|649747.3.peg.5447"/>
<comment type="catalytic activity">
    <reaction evidence="8">
        <text>a (3S)-3-hydroxyacyl-CoA + NAD(+) = a 3-oxoacyl-CoA + NADH + H(+)</text>
        <dbReference type="Rhea" id="RHEA:22432"/>
        <dbReference type="ChEBI" id="CHEBI:15378"/>
        <dbReference type="ChEBI" id="CHEBI:57318"/>
        <dbReference type="ChEBI" id="CHEBI:57540"/>
        <dbReference type="ChEBI" id="CHEBI:57945"/>
        <dbReference type="ChEBI" id="CHEBI:90726"/>
        <dbReference type="EC" id="1.1.1.35"/>
    </reaction>
</comment>
<evidence type="ECO:0000256" key="6">
    <source>
        <dbReference type="ARBA" id="ARBA00023027"/>
    </source>
</evidence>
<keyword evidence="12" id="KW-1185">Reference proteome</keyword>
<dbReference type="AlphaFoldDB" id="U1Y0A0"/>
<dbReference type="PANTHER" id="PTHR48075:SF7">
    <property type="entry name" value="3-HYDROXYACYL-COA DEHYDROGENASE-RELATED"/>
    <property type="match status" value="1"/>
</dbReference>
<dbReference type="GO" id="GO:0070403">
    <property type="term" value="F:NAD+ binding"/>
    <property type="evidence" value="ECO:0007669"/>
    <property type="project" value="InterPro"/>
</dbReference>
<evidence type="ECO:0000256" key="3">
    <source>
        <dbReference type="ARBA" id="ARBA00022832"/>
    </source>
</evidence>
<gene>
    <name evidence="11" type="ORF">HMPREF0083_06097</name>
</gene>
<comment type="pathway">
    <text evidence="1">Lipid metabolism; fatty acid beta-oxidation.</text>
</comment>
<dbReference type="Pfam" id="PF02737">
    <property type="entry name" value="3HCDH_N"/>
    <property type="match status" value="1"/>
</dbReference>
<dbReference type="InterPro" id="IPR001753">
    <property type="entry name" value="Enoyl-CoA_hydra/iso"/>
</dbReference>
<keyword evidence="5" id="KW-0560">Oxidoreductase</keyword>
<dbReference type="PANTHER" id="PTHR48075">
    <property type="entry name" value="3-HYDROXYACYL-COA DEHYDROGENASE FAMILY PROTEIN"/>
    <property type="match status" value="1"/>
</dbReference>
<keyword evidence="7" id="KW-0443">Lipid metabolism</keyword>
<dbReference type="UniPathway" id="UPA00659"/>
<name>U1Y0A0_ANEAE</name>
<sequence length="802" mass="88938">MMERGIQKAAVLGSGVMGAAIAAHLANAGIQTYLLDIVPNKLTEQEQKKGLTLDHPAVRNRIATEAKGRLLKAKPAPLFSKKNADLIVPGNLEDNLEYLTEVDWIVEAIVENLEIKQQLWEKVEQNWTEGTIISSNTSGVSINRMIEGRSDVFRRHFLGTHFFNPPRYMKLLEIIPSHDTDESVIAFMKRFGERTLGKGVVIAKDTPNFIANRIGTYGLLVTFEEMQKGGFGVEEVDMMTGTVIGRPKSATFRTLDMVGLDTFVHVAANVQKNVEDEQEKTAFTVPELIHKMVEQGWLGDKAGQGFYQKKKTEKGREILSLDFQELTYIPTKKASLSAIEQAKAAGGLKKRMKTLAYSPSKEGQFTWNVLKKVLLYSAARLPEIADDIVSVDKAMKWGFNWELGPFETWDALGVIESVERMKKEGEIVPSWVEEMLASGKTSFYEKENGTVYYHALTGERAEEERVREQLKLSGYKEKAKPILTNAGASLIDIGDGVACLEFHSPNNAIGFDIVDMLFKSLDEVERNYRGLVIGNEAKNFCVGANLMMVLMEAQDDNWDDINYLVHRFQQASLALKYAKKPVVSAPFGMTLGGGAEVCLPTAKIQASAETYMGLVEVGVGVIPGGGGTKEVLWRATKSADAVDSKADLQVFVNKAFETIAMAKVSASAEEARELGFLRRGDAISMNRDYLLYDAKQSVLGLDRIGYQPPRQEKIRVVGADGKAVLNLGIYTMRQGGYISDHDVTIAKKLAHVLAGGDVNRNTYVTEQYLLDLEREAFLSLCGEPKSQERMHHMLTKGKPLRN</sequence>
<dbReference type="STRING" id="649747.HMPREF0083_06097"/>
<dbReference type="eggNOG" id="COG1024">
    <property type="taxonomic scope" value="Bacteria"/>
</dbReference>
<keyword evidence="6" id="KW-0520">NAD</keyword>
<dbReference type="GO" id="GO:0003857">
    <property type="term" value="F:(3S)-3-hydroxyacyl-CoA dehydrogenase (NAD+) activity"/>
    <property type="evidence" value="ECO:0007669"/>
    <property type="project" value="UniProtKB-EC"/>
</dbReference>
<dbReference type="InterPro" id="IPR006108">
    <property type="entry name" value="3HC_DH_C"/>
</dbReference>
<proteinExistence type="inferred from homology"/>
<dbReference type="InterPro" id="IPR008927">
    <property type="entry name" value="6-PGluconate_DH-like_C_sf"/>
</dbReference>
<dbReference type="Pfam" id="PF00378">
    <property type="entry name" value="ECH_1"/>
    <property type="match status" value="1"/>
</dbReference>
<dbReference type="Gene3D" id="1.10.1040.50">
    <property type="match status" value="1"/>
</dbReference>
<dbReference type="Gene3D" id="3.40.50.720">
    <property type="entry name" value="NAD(P)-binding Rossmann-like Domain"/>
    <property type="match status" value="1"/>
</dbReference>
<evidence type="ECO:0000256" key="8">
    <source>
        <dbReference type="ARBA" id="ARBA00049556"/>
    </source>
</evidence>
<evidence type="ECO:0000313" key="12">
    <source>
        <dbReference type="Proteomes" id="UP000016511"/>
    </source>
</evidence>
<keyword evidence="4" id="KW-0442">Lipid degradation</keyword>
<evidence type="ECO:0000259" key="10">
    <source>
        <dbReference type="Pfam" id="PF02737"/>
    </source>
</evidence>
<comment type="caution">
    <text evidence="11">The sequence shown here is derived from an EMBL/GenBank/DDBJ whole genome shotgun (WGS) entry which is preliminary data.</text>
</comment>
<dbReference type="Pfam" id="PF00725">
    <property type="entry name" value="3HCDH"/>
    <property type="match status" value="1"/>
</dbReference>
<dbReference type="CDD" id="cd06558">
    <property type="entry name" value="crotonase-like"/>
    <property type="match status" value="1"/>
</dbReference>
<dbReference type="InterPro" id="IPR036291">
    <property type="entry name" value="NAD(P)-bd_dom_sf"/>
</dbReference>
<dbReference type="eggNOG" id="COG1250">
    <property type="taxonomic scope" value="Bacteria"/>
</dbReference>
<dbReference type="SUPFAM" id="SSF52096">
    <property type="entry name" value="ClpP/crotonase"/>
    <property type="match status" value="1"/>
</dbReference>
<evidence type="ECO:0000256" key="2">
    <source>
        <dbReference type="ARBA" id="ARBA00009463"/>
    </source>
</evidence>
<evidence type="ECO:0000256" key="1">
    <source>
        <dbReference type="ARBA" id="ARBA00005005"/>
    </source>
</evidence>
<accession>U1Y0A0</accession>
<dbReference type="Proteomes" id="UP000016511">
    <property type="component" value="Unassembled WGS sequence"/>
</dbReference>
<dbReference type="SUPFAM" id="SSF48179">
    <property type="entry name" value="6-phosphogluconate dehydrogenase C-terminal domain-like"/>
    <property type="match status" value="2"/>
</dbReference>
<dbReference type="GO" id="GO:0006635">
    <property type="term" value="P:fatty acid beta-oxidation"/>
    <property type="evidence" value="ECO:0007669"/>
    <property type="project" value="UniProtKB-UniPathway"/>
</dbReference>
<dbReference type="HOGENOM" id="CLU_010448_0_0_9"/>
<dbReference type="SUPFAM" id="SSF51735">
    <property type="entry name" value="NAD(P)-binding Rossmann-fold domains"/>
    <property type="match status" value="1"/>
</dbReference>
<evidence type="ECO:0000256" key="4">
    <source>
        <dbReference type="ARBA" id="ARBA00022963"/>
    </source>
</evidence>
<evidence type="ECO:0000256" key="7">
    <source>
        <dbReference type="ARBA" id="ARBA00023098"/>
    </source>
</evidence>
<dbReference type="InterPro" id="IPR006176">
    <property type="entry name" value="3-OHacyl-CoA_DH_NAD-bd"/>
</dbReference>
<protein>
    <submittedName>
        <fullName evidence="11">3-hydroxyacyl-CoA dehydrogenase, NAD binding domain protein</fullName>
    </submittedName>
</protein>
<feature type="domain" description="3-hydroxyacyl-CoA dehydrogenase C-terminal" evidence="9">
    <location>
        <begin position="209"/>
        <end position="308"/>
    </location>
</feature>
<organism evidence="11 12">
    <name type="scientific">Aneurinibacillus aneurinilyticus ATCC 12856</name>
    <dbReference type="NCBI Taxonomy" id="649747"/>
    <lineage>
        <taxon>Bacteria</taxon>
        <taxon>Bacillati</taxon>
        <taxon>Bacillota</taxon>
        <taxon>Bacilli</taxon>
        <taxon>Bacillales</taxon>
        <taxon>Paenibacillaceae</taxon>
        <taxon>Aneurinibacillus group</taxon>
        <taxon>Aneurinibacillus</taxon>
    </lineage>
</organism>
<dbReference type="EMBL" id="AWSJ01000387">
    <property type="protein sequence ID" value="ERI04411.1"/>
    <property type="molecule type" value="Genomic_DNA"/>
</dbReference>
<feature type="domain" description="3-hydroxyacyl-CoA dehydrogenase NAD binding" evidence="10">
    <location>
        <begin position="8"/>
        <end position="206"/>
    </location>
</feature>
<keyword evidence="3" id="KW-0276">Fatty acid metabolism</keyword>
<dbReference type="Gene3D" id="3.90.226.10">
    <property type="entry name" value="2-enoyl-CoA Hydratase, Chain A, domain 1"/>
    <property type="match status" value="1"/>
</dbReference>
<evidence type="ECO:0000313" key="11">
    <source>
        <dbReference type="EMBL" id="ERI04411.1"/>
    </source>
</evidence>
<evidence type="ECO:0000256" key="5">
    <source>
        <dbReference type="ARBA" id="ARBA00023002"/>
    </source>
</evidence>
<dbReference type="InterPro" id="IPR029045">
    <property type="entry name" value="ClpP/crotonase-like_dom_sf"/>
</dbReference>
<reference evidence="11 12" key="1">
    <citation type="submission" date="2013-08" db="EMBL/GenBank/DDBJ databases">
        <authorList>
            <person name="Weinstock G."/>
            <person name="Sodergren E."/>
            <person name="Wylie T."/>
            <person name="Fulton L."/>
            <person name="Fulton R."/>
            <person name="Fronick C."/>
            <person name="O'Laughlin M."/>
            <person name="Godfrey J."/>
            <person name="Miner T."/>
            <person name="Herter B."/>
            <person name="Appelbaum E."/>
            <person name="Cordes M."/>
            <person name="Lek S."/>
            <person name="Wollam A."/>
            <person name="Pepin K.H."/>
            <person name="Palsikar V.B."/>
            <person name="Mitreva M."/>
            <person name="Wilson R.K."/>
        </authorList>
    </citation>
    <scope>NUCLEOTIDE SEQUENCE [LARGE SCALE GENOMIC DNA]</scope>
    <source>
        <strain evidence="11 12">ATCC 12856</strain>
    </source>
</reference>
<evidence type="ECO:0000259" key="9">
    <source>
        <dbReference type="Pfam" id="PF00725"/>
    </source>
</evidence>